<comment type="caution">
    <text evidence="1">The sequence shown here is derived from an EMBL/GenBank/DDBJ whole genome shotgun (WGS) entry which is preliminary data.</text>
</comment>
<evidence type="ECO:0000313" key="2">
    <source>
        <dbReference type="Proteomes" id="UP000309997"/>
    </source>
</evidence>
<dbReference type="EMBL" id="RCHU02000008">
    <property type="protein sequence ID" value="KAL3581551.1"/>
    <property type="molecule type" value="Genomic_DNA"/>
</dbReference>
<gene>
    <name evidence="1" type="ORF">D5086_015883</name>
</gene>
<name>A0ACC4BTP1_POPAL</name>
<organism evidence="1 2">
    <name type="scientific">Populus alba</name>
    <name type="common">White poplar</name>
    <dbReference type="NCBI Taxonomy" id="43335"/>
    <lineage>
        <taxon>Eukaryota</taxon>
        <taxon>Viridiplantae</taxon>
        <taxon>Streptophyta</taxon>
        <taxon>Embryophyta</taxon>
        <taxon>Tracheophyta</taxon>
        <taxon>Spermatophyta</taxon>
        <taxon>Magnoliopsida</taxon>
        <taxon>eudicotyledons</taxon>
        <taxon>Gunneridae</taxon>
        <taxon>Pentapetalae</taxon>
        <taxon>rosids</taxon>
        <taxon>fabids</taxon>
        <taxon>Malpighiales</taxon>
        <taxon>Salicaceae</taxon>
        <taxon>Saliceae</taxon>
        <taxon>Populus</taxon>
    </lineage>
</organism>
<keyword evidence="2" id="KW-1185">Reference proteome</keyword>
<protein>
    <submittedName>
        <fullName evidence="1">Uncharacterized protein</fullName>
    </submittedName>
</protein>
<proteinExistence type="predicted"/>
<reference evidence="1 2" key="1">
    <citation type="journal article" date="2024" name="Plant Biotechnol. J.">
        <title>Genome and CRISPR/Cas9 system of a widespread forest tree (Populus alba) in the world.</title>
        <authorList>
            <person name="Liu Y.J."/>
            <person name="Jiang P.F."/>
            <person name="Han X.M."/>
            <person name="Li X.Y."/>
            <person name="Wang H.M."/>
            <person name="Wang Y.J."/>
            <person name="Wang X.X."/>
            <person name="Zeng Q.Y."/>
        </authorList>
    </citation>
    <scope>NUCLEOTIDE SEQUENCE [LARGE SCALE GENOMIC DNA]</scope>
    <source>
        <strain evidence="2">cv. PAL-ZL1</strain>
    </source>
</reference>
<accession>A0ACC4BTP1</accession>
<dbReference type="Proteomes" id="UP000309997">
    <property type="component" value="Unassembled WGS sequence"/>
</dbReference>
<sequence>MVAKTNLSHHLLLLLLLVSTLLHLFTTTIAIGVNYGTQGNNLPPPSQVANFIKTQTIIDSIKIFDTNHDILNAFANTGITVTVTVGNGDIPSLANLNSARGWVSANIAPFHPQTRINRIVVGNEIMATANKPWISNLVPAMRTIHKALLLAGIRNVQVTTPHSLGILSISEPPSAGQFRRGFDRAIFAPMLQFLRETKSPFMVNPYPYFGYSPKMANYALFKRNRGVHDRFTGITYTNMHDAMLDATYSAMRKLGYGDVGIVVGETGWPSVCDPGQPACSMENAAWFNGNLVRRSRQGKGTPLMPNRRFETYLFSLFNENLKPGPTAERNWGLFRPDFSPIYDAGILRNGQRGGGRGGGRQRPRPTPGKQWCVPKPGVSDQALQANIDYACSQGVDCKPIQPGGACFDPNNVTAHADSSEIECRLAQPYHMATTATTSITTALLLISTLLHFSTTAFAIGVNYGTLANNLPSPSQVASFLKTQTTIDSIKIFDTNPDILRAFANSNITVTVTVGNGDIPALVDVNAASQWVASNIKPYYPQTRIKLIAVGNEILLTGNKVWISRLVPCMKSLHQALVHAGIKDVQVSTPHTLGIMHNSVQPSAARIRPGYDRVIFAPMLQFLRQTKSPLMVNPYPYFSYSPSMENYILFKPNRGVHDTNTNITYTNMFVAMMDAVYSAIKAMGYGDLDIVVAESGWPSLGDPNQPMCTVENAVSYNKNMIKVVTSGNGTPLMPKRRFQTYVFSLFNENLKPGSTAERNWGLFRPDFTPVYDVGIMRNGQSDGPTPPSPTKSKKWCVPKADATDKALQANIDYVCSQGVDCKPIQAGGACFSPDNVRSHASYIMNSYYQSHGRNDFNCDFSQTAVLTTSDPISSKGLPKCGPKPSVSELSNPIWKKLSPRTLDLLGAHVVLMKETSRNAGSGKWVLVVDVIEQCYSLKSCENLH</sequence>
<evidence type="ECO:0000313" key="1">
    <source>
        <dbReference type="EMBL" id="KAL3581551.1"/>
    </source>
</evidence>